<dbReference type="InterPro" id="IPR000873">
    <property type="entry name" value="AMP-dep_synth/lig_dom"/>
</dbReference>
<proteinExistence type="predicted"/>
<accession>A0ABW1MTC1</accession>
<dbReference type="EMBL" id="JBHSPX010000008">
    <property type="protein sequence ID" value="MFC6066633.1"/>
    <property type="molecule type" value="Genomic_DNA"/>
</dbReference>
<comment type="caution">
    <text evidence="2">The sequence shown here is derived from an EMBL/GenBank/DDBJ whole genome shotgun (WGS) entry which is preliminary data.</text>
</comment>
<dbReference type="Gene3D" id="3.40.50.12780">
    <property type="entry name" value="N-terminal domain of ligase-like"/>
    <property type="match status" value="1"/>
</dbReference>
<dbReference type="InterPro" id="IPR050237">
    <property type="entry name" value="ATP-dep_AMP-bd_enzyme"/>
</dbReference>
<dbReference type="Proteomes" id="UP001596139">
    <property type="component" value="Unassembled WGS sequence"/>
</dbReference>
<dbReference type="PROSITE" id="PS00455">
    <property type="entry name" value="AMP_BINDING"/>
    <property type="match status" value="1"/>
</dbReference>
<evidence type="ECO:0000313" key="2">
    <source>
        <dbReference type="EMBL" id="MFC6066633.1"/>
    </source>
</evidence>
<evidence type="ECO:0000259" key="1">
    <source>
        <dbReference type="Pfam" id="PF00501"/>
    </source>
</evidence>
<gene>
    <name evidence="2" type="ORF">ACFP4F_29390</name>
</gene>
<dbReference type="InterPro" id="IPR042099">
    <property type="entry name" value="ANL_N_sf"/>
</dbReference>
<dbReference type="SUPFAM" id="SSF56801">
    <property type="entry name" value="Acetyl-CoA synthetase-like"/>
    <property type="match status" value="1"/>
</dbReference>
<dbReference type="Pfam" id="PF00501">
    <property type="entry name" value="AMP-binding"/>
    <property type="match status" value="1"/>
</dbReference>
<dbReference type="RefSeq" id="WP_107054020.1">
    <property type="nucleotide sequence ID" value="NZ_JBHSPX010000008.1"/>
</dbReference>
<dbReference type="PANTHER" id="PTHR43767:SF1">
    <property type="entry name" value="NONRIBOSOMAL PEPTIDE SYNTHASE PES1 (EUROFUNG)-RELATED"/>
    <property type="match status" value="1"/>
</dbReference>
<keyword evidence="3" id="KW-1185">Reference proteome</keyword>
<feature type="domain" description="AMP-dependent synthetase/ligase" evidence="1">
    <location>
        <begin position="50"/>
        <end position="406"/>
    </location>
</feature>
<reference evidence="3" key="1">
    <citation type="journal article" date="2019" name="Int. J. Syst. Evol. Microbiol.">
        <title>The Global Catalogue of Microorganisms (GCM) 10K type strain sequencing project: providing services to taxonomists for standard genome sequencing and annotation.</title>
        <authorList>
            <consortium name="The Broad Institute Genomics Platform"/>
            <consortium name="The Broad Institute Genome Sequencing Center for Infectious Disease"/>
            <person name="Wu L."/>
            <person name="Ma J."/>
        </authorList>
    </citation>
    <scope>NUCLEOTIDE SEQUENCE [LARGE SCALE GENOMIC DNA]</scope>
    <source>
        <strain evidence="3">CGMCC 1.15180</strain>
    </source>
</reference>
<dbReference type="InterPro" id="IPR020845">
    <property type="entry name" value="AMP-binding_CS"/>
</dbReference>
<sequence>MTTRESRATKQRKPAKPPELGTLFDLLADRGSPTTVHLSRPFDICPDGGVTFGIDRLARLVREAAGWLAAAGTRPGDRVAVVKANHWDVVLLACAAARMGAVPALISDDLPATALQTLLKRLEPALLITDSRTVEAVRDAGTEPAVFAPRTLTLDRKAVGTLGLDDVRGHEPPPVLRRHPDDTLVVHHTSGTTGVPKLVEHTTRTIIHRLAHFECQRTPIVASRRDDTVAVADPFVHGRAVPWTTSVFHLAPRKVVILADTDPAAVARTLTAHPPTTVEASPATYVRWQGLAAGPGNPFRAVRLYISTFDSVHPPTVRGYLGASRRQHPVWLQGWGQTETGPLTFRLLTRKALAATGRRHPTTRNLGRPVPGRTKLRVVDPETFRPVGRGRPGIILARTKARCTGYVGEEDRWSRKALGPWWNTGDIGFLTRSGSLVLLDREVDAVPGTSCVELEDVIEDRLPAVLECTVLGAPGRTLLPVVVTADGWLDADAWRAAVRDLPLLAEPIVRGWAEIPRTGTGKVRRLELRAQLLPDAATFGTGHWT</sequence>
<organism evidence="2 3">
    <name type="scientific">Streptomyces ochraceiscleroticus</name>
    <dbReference type="NCBI Taxonomy" id="47761"/>
    <lineage>
        <taxon>Bacteria</taxon>
        <taxon>Bacillati</taxon>
        <taxon>Actinomycetota</taxon>
        <taxon>Actinomycetes</taxon>
        <taxon>Kitasatosporales</taxon>
        <taxon>Streptomycetaceae</taxon>
        <taxon>Streptomyces</taxon>
    </lineage>
</organism>
<protein>
    <submittedName>
        <fullName evidence="2">AMP-binding protein</fullName>
    </submittedName>
</protein>
<name>A0ABW1MTC1_9ACTN</name>
<dbReference type="PANTHER" id="PTHR43767">
    <property type="entry name" value="LONG-CHAIN-FATTY-ACID--COA LIGASE"/>
    <property type="match status" value="1"/>
</dbReference>
<evidence type="ECO:0000313" key="3">
    <source>
        <dbReference type="Proteomes" id="UP001596139"/>
    </source>
</evidence>